<dbReference type="GO" id="GO:0006355">
    <property type="term" value="P:regulation of DNA-templated transcription"/>
    <property type="evidence" value="ECO:0007669"/>
    <property type="project" value="InterPro"/>
</dbReference>
<evidence type="ECO:0000256" key="1">
    <source>
        <dbReference type="ARBA" id="ARBA00000085"/>
    </source>
</evidence>
<keyword evidence="3 6" id="KW-0597">Phosphoprotein</keyword>
<dbReference type="Gene3D" id="3.30.450.40">
    <property type="match status" value="1"/>
</dbReference>
<dbReference type="Pfam" id="PF00072">
    <property type="entry name" value="Response_reg"/>
    <property type="match status" value="1"/>
</dbReference>
<accession>A0A0P6XAA2</accession>
<dbReference type="PROSITE" id="PS50113">
    <property type="entry name" value="PAC"/>
    <property type="match status" value="3"/>
</dbReference>
<dbReference type="InterPro" id="IPR029016">
    <property type="entry name" value="GAF-like_dom_sf"/>
</dbReference>
<dbReference type="InterPro" id="IPR001789">
    <property type="entry name" value="Sig_transdc_resp-reg_receiver"/>
</dbReference>
<reference evidence="11 12" key="1">
    <citation type="submission" date="2015-07" db="EMBL/GenBank/DDBJ databases">
        <title>Genome sequence of Levilinea saccharolytica DSM 16555.</title>
        <authorList>
            <person name="Hemp J."/>
            <person name="Ward L.M."/>
            <person name="Pace L.A."/>
            <person name="Fischer W.W."/>
        </authorList>
    </citation>
    <scope>NUCLEOTIDE SEQUENCE [LARGE SCALE GENOMIC DNA]</scope>
    <source>
        <strain evidence="11 12">KIBI-1</strain>
    </source>
</reference>
<dbReference type="CDD" id="cd00156">
    <property type="entry name" value="REC"/>
    <property type="match status" value="1"/>
</dbReference>
<organism evidence="11 12">
    <name type="scientific">Levilinea saccharolytica</name>
    <dbReference type="NCBI Taxonomy" id="229921"/>
    <lineage>
        <taxon>Bacteria</taxon>
        <taxon>Bacillati</taxon>
        <taxon>Chloroflexota</taxon>
        <taxon>Anaerolineae</taxon>
        <taxon>Anaerolineales</taxon>
        <taxon>Anaerolineaceae</taxon>
        <taxon>Levilinea</taxon>
    </lineage>
</organism>
<name>A0A0P6XAA2_9CHLR</name>
<feature type="coiled-coil region" evidence="7">
    <location>
        <begin position="658"/>
        <end position="685"/>
    </location>
</feature>
<sequence>MTTPMSQATIILLVEDNLIDFHLIYEMLTQLGDSRVEILHADTLADGTQQVNTHRVDLVLLDLNLPDSDGLDTFIKMRQAAPHAPVVVLSGVDSSELALQAVQNGAQDYLIKGKLNADLLMRSLRHAIERQRWEKRVRETEARYQNIFNGIRDAILVEDLNGHVLDANESACRMYGYTREQILQMTAGQLAPPEAFQEFDRLMQEIEATDHTMVEAPNLRASGEIFYAEITIQKDSLGEQPVLLIMVRDVSERRRTEQAYRNLVENSLQELYIFQNRRVVYANPAAVQNSGYTLEELRALSPDEVRANVHPEDRARVAHNAEARMGGQNVPKLDEIRLLTKDGRTRWVASLAVLGEYDGQPAIQTAQFDITERKQVEESLRHRLAVESLISQLSTQFINASHDQMDAQIDTALQALGEFAGVDRCYLDIFNEDRTEIVKVYEWCAPGIQPMQDTFVGQSLKDLKWSMDTLHRFEPVYVPNLSDLPPEADGERQYWDTDQLTSILLLPVAFKNTLSGYVGFSNVSKPKEWDDADISMLRMLGDMLMNALQRQRADTDLRRAQEHNRLLLESIQTPVLAVDDHFHVQYCNEAFTRLFGLNPAELTDRSLLVYAQEIQHSIFFKAIDEAIHTGAAQTTEGWLNQRYYQVWVYPNPTGALSIAEDLTERKQAQEELEQARYDLHQMMASVNDALWSGTVDKDGRLIYRYLSPVIETITGVAYEALRADSRIIRPRIHPDDRDWVFQRFAELNAGQRKKSTMEFRLLNDDGSITWVRDSQTAQVMPDGRLRLDAVVSDITEQVEARQQLQKRLELEALISHITTRFINVTTHSLKDQAQFALEATGRFADVERCYWVTFNPGGDTIQDVQEWLAAGIQPRRDRLIGLSLDTFSWAMKELRSEGILSVDRLENLPPGSQHRKSPVAGAGRAVHFGHCPGILRSNGGVLGPQSRTNLPPLG</sequence>
<dbReference type="Pfam" id="PF00989">
    <property type="entry name" value="PAS"/>
    <property type="match status" value="1"/>
</dbReference>
<dbReference type="InterPro" id="IPR052162">
    <property type="entry name" value="Sensor_kinase/Photoreceptor"/>
</dbReference>
<evidence type="ECO:0000259" key="9">
    <source>
        <dbReference type="PROSITE" id="PS50112"/>
    </source>
</evidence>
<dbReference type="Gene3D" id="3.40.50.2300">
    <property type="match status" value="1"/>
</dbReference>
<dbReference type="SMART" id="SM00086">
    <property type="entry name" value="PAC"/>
    <property type="match status" value="3"/>
</dbReference>
<dbReference type="InterPro" id="IPR001610">
    <property type="entry name" value="PAC"/>
</dbReference>
<feature type="modified residue" description="4-aspartylphosphate" evidence="6">
    <location>
        <position position="62"/>
    </location>
</feature>
<dbReference type="OrthoDB" id="9815750at2"/>
<evidence type="ECO:0000256" key="3">
    <source>
        <dbReference type="ARBA" id="ARBA00022553"/>
    </source>
</evidence>
<dbReference type="PROSITE" id="PS50112">
    <property type="entry name" value="PAS"/>
    <property type="match status" value="3"/>
</dbReference>
<dbReference type="InterPro" id="IPR003018">
    <property type="entry name" value="GAF"/>
</dbReference>
<dbReference type="SUPFAM" id="SSF52172">
    <property type="entry name" value="CheY-like"/>
    <property type="match status" value="1"/>
</dbReference>
<evidence type="ECO:0000256" key="4">
    <source>
        <dbReference type="ARBA" id="ARBA00022679"/>
    </source>
</evidence>
<comment type="catalytic activity">
    <reaction evidence="1">
        <text>ATP + protein L-histidine = ADP + protein N-phospho-L-histidine.</text>
        <dbReference type="EC" id="2.7.13.3"/>
    </reaction>
</comment>
<comment type="caution">
    <text evidence="11">The sequence shown here is derived from an EMBL/GenBank/DDBJ whole genome shotgun (WGS) entry which is preliminary data.</text>
</comment>
<dbReference type="PANTHER" id="PTHR43304">
    <property type="entry name" value="PHYTOCHROME-LIKE PROTEIN CPH1"/>
    <property type="match status" value="1"/>
</dbReference>
<dbReference type="InterPro" id="IPR013655">
    <property type="entry name" value="PAS_fold_3"/>
</dbReference>
<feature type="domain" description="PAS" evidence="9">
    <location>
        <begin position="140"/>
        <end position="210"/>
    </location>
</feature>
<dbReference type="InterPro" id="IPR035965">
    <property type="entry name" value="PAS-like_dom_sf"/>
</dbReference>
<keyword evidence="5" id="KW-0418">Kinase</keyword>
<dbReference type="Proteomes" id="UP000050501">
    <property type="component" value="Unassembled WGS sequence"/>
</dbReference>
<keyword evidence="4" id="KW-0808">Transferase</keyword>
<dbReference type="STRING" id="229921.ADN01_13380"/>
<proteinExistence type="predicted"/>
<feature type="domain" description="PAC" evidence="10">
    <location>
        <begin position="212"/>
        <end position="262"/>
    </location>
</feature>
<dbReference type="SUPFAM" id="SSF55785">
    <property type="entry name" value="PYP-like sensor domain (PAS domain)"/>
    <property type="match status" value="4"/>
</dbReference>
<dbReference type="NCBIfam" id="TIGR00229">
    <property type="entry name" value="sensory_box"/>
    <property type="match status" value="4"/>
</dbReference>
<dbReference type="InterPro" id="IPR000014">
    <property type="entry name" value="PAS"/>
</dbReference>
<feature type="domain" description="PAC" evidence="10">
    <location>
        <begin position="332"/>
        <end position="382"/>
    </location>
</feature>
<dbReference type="InterPro" id="IPR011006">
    <property type="entry name" value="CheY-like_superfamily"/>
</dbReference>
<dbReference type="Pfam" id="PF13426">
    <property type="entry name" value="PAS_9"/>
    <property type="match status" value="1"/>
</dbReference>
<feature type="domain" description="PAS" evidence="9">
    <location>
        <begin position="560"/>
        <end position="630"/>
    </location>
</feature>
<dbReference type="Gene3D" id="3.30.450.20">
    <property type="entry name" value="PAS domain"/>
    <property type="match status" value="4"/>
</dbReference>
<dbReference type="EMBL" id="LGCM01000046">
    <property type="protein sequence ID" value="KPL79688.1"/>
    <property type="molecule type" value="Genomic_DNA"/>
</dbReference>
<keyword evidence="12" id="KW-1185">Reference proteome</keyword>
<dbReference type="EC" id="2.7.13.3" evidence="2"/>
<dbReference type="Pfam" id="PF08447">
    <property type="entry name" value="PAS_3"/>
    <property type="match status" value="2"/>
</dbReference>
<dbReference type="SMART" id="SM00448">
    <property type="entry name" value="REC"/>
    <property type="match status" value="1"/>
</dbReference>
<evidence type="ECO:0000313" key="11">
    <source>
        <dbReference type="EMBL" id="KPL79688.1"/>
    </source>
</evidence>
<dbReference type="AlphaFoldDB" id="A0A0P6XAA2"/>
<dbReference type="CDD" id="cd00130">
    <property type="entry name" value="PAS"/>
    <property type="match status" value="3"/>
</dbReference>
<dbReference type="SMART" id="SM00091">
    <property type="entry name" value="PAS"/>
    <property type="match status" value="4"/>
</dbReference>
<evidence type="ECO:0000313" key="12">
    <source>
        <dbReference type="Proteomes" id="UP000050501"/>
    </source>
</evidence>
<evidence type="ECO:0000259" key="10">
    <source>
        <dbReference type="PROSITE" id="PS50113"/>
    </source>
</evidence>
<dbReference type="GO" id="GO:0000160">
    <property type="term" value="P:phosphorelay signal transduction system"/>
    <property type="evidence" value="ECO:0007669"/>
    <property type="project" value="InterPro"/>
</dbReference>
<feature type="domain" description="PAC" evidence="10">
    <location>
        <begin position="755"/>
        <end position="806"/>
    </location>
</feature>
<dbReference type="GO" id="GO:0004673">
    <property type="term" value="F:protein histidine kinase activity"/>
    <property type="evidence" value="ECO:0007669"/>
    <property type="project" value="UniProtKB-EC"/>
</dbReference>
<dbReference type="PROSITE" id="PS50110">
    <property type="entry name" value="RESPONSE_REGULATORY"/>
    <property type="match status" value="1"/>
</dbReference>
<gene>
    <name evidence="11" type="ORF">ADN01_13380</name>
</gene>
<evidence type="ECO:0000256" key="7">
    <source>
        <dbReference type="SAM" id="Coils"/>
    </source>
</evidence>
<keyword evidence="7" id="KW-0175">Coiled coil</keyword>
<dbReference type="PANTHER" id="PTHR43304:SF1">
    <property type="entry name" value="PAC DOMAIN-CONTAINING PROTEIN"/>
    <property type="match status" value="1"/>
</dbReference>
<feature type="domain" description="PAS" evidence="9">
    <location>
        <begin position="278"/>
        <end position="328"/>
    </location>
</feature>
<dbReference type="SUPFAM" id="SSF55781">
    <property type="entry name" value="GAF domain-like"/>
    <property type="match status" value="1"/>
</dbReference>
<evidence type="ECO:0000256" key="5">
    <source>
        <dbReference type="ARBA" id="ARBA00022777"/>
    </source>
</evidence>
<evidence type="ECO:0000256" key="6">
    <source>
        <dbReference type="PROSITE-ProRule" id="PRU00169"/>
    </source>
</evidence>
<evidence type="ECO:0000259" key="8">
    <source>
        <dbReference type="PROSITE" id="PS50110"/>
    </source>
</evidence>
<protein>
    <recommendedName>
        <fullName evidence="2">histidine kinase</fullName>
        <ecNumber evidence="2">2.7.13.3</ecNumber>
    </recommendedName>
</protein>
<dbReference type="Pfam" id="PF01590">
    <property type="entry name" value="GAF"/>
    <property type="match status" value="1"/>
</dbReference>
<dbReference type="SMART" id="SM00065">
    <property type="entry name" value="GAF"/>
    <property type="match status" value="1"/>
</dbReference>
<feature type="domain" description="Response regulatory" evidence="8">
    <location>
        <begin position="10"/>
        <end position="127"/>
    </location>
</feature>
<evidence type="ECO:0000256" key="2">
    <source>
        <dbReference type="ARBA" id="ARBA00012438"/>
    </source>
</evidence>
<dbReference type="InterPro" id="IPR000700">
    <property type="entry name" value="PAS-assoc_C"/>
</dbReference>
<dbReference type="InterPro" id="IPR013767">
    <property type="entry name" value="PAS_fold"/>
</dbReference>